<dbReference type="InterPro" id="IPR000795">
    <property type="entry name" value="T_Tr_GTP-bd_dom"/>
</dbReference>
<dbReference type="InterPro" id="IPR050100">
    <property type="entry name" value="TRAFAC_GTPase_members"/>
</dbReference>
<evidence type="ECO:0000256" key="4">
    <source>
        <dbReference type="ARBA" id="ARBA00022741"/>
    </source>
</evidence>
<evidence type="ECO:0000256" key="1">
    <source>
        <dbReference type="ARBA" id="ARBA00012391"/>
    </source>
</evidence>
<evidence type="ECO:0000256" key="2">
    <source>
        <dbReference type="ARBA" id="ARBA00022679"/>
    </source>
</evidence>
<evidence type="ECO:0000259" key="7">
    <source>
        <dbReference type="PROSITE" id="PS51722"/>
    </source>
</evidence>
<dbReference type="EMBL" id="VPFL01000020">
    <property type="protein sequence ID" value="TXF10905.1"/>
    <property type="molecule type" value="Genomic_DNA"/>
</dbReference>
<dbReference type="InterPro" id="IPR009000">
    <property type="entry name" value="Transl_B-barrel_sf"/>
</dbReference>
<dbReference type="InParanoid" id="A0A5C7EQQ9"/>
<dbReference type="FunCoup" id="A0A5C7EQQ9">
    <property type="interactions" value="384"/>
</dbReference>
<dbReference type="PROSITE" id="PS00301">
    <property type="entry name" value="G_TR_1"/>
    <property type="match status" value="1"/>
</dbReference>
<dbReference type="CDD" id="cd04166">
    <property type="entry name" value="CysN_ATPS"/>
    <property type="match status" value="1"/>
</dbReference>
<dbReference type="InterPro" id="IPR054696">
    <property type="entry name" value="GTP-eEF1A_C"/>
</dbReference>
<evidence type="ECO:0000313" key="8">
    <source>
        <dbReference type="EMBL" id="TXF10905.1"/>
    </source>
</evidence>
<keyword evidence="4" id="KW-0547">Nucleotide-binding</keyword>
<dbReference type="GO" id="GO:0003924">
    <property type="term" value="F:GTPase activity"/>
    <property type="evidence" value="ECO:0007669"/>
    <property type="project" value="InterPro"/>
</dbReference>
<dbReference type="InterPro" id="IPR044139">
    <property type="entry name" value="CysN_NoDQ_III"/>
</dbReference>
<protein>
    <recommendedName>
        <fullName evidence="1">sulfate adenylyltransferase</fullName>
        <ecNumber evidence="1">2.7.7.4</ecNumber>
    </recommendedName>
</protein>
<dbReference type="Gene3D" id="3.40.50.300">
    <property type="entry name" value="P-loop containing nucleotide triphosphate hydrolases"/>
    <property type="match status" value="1"/>
</dbReference>
<proteinExistence type="predicted"/>
<sequence>MTTPADIIPLKRDTTLRPERGVLRFMTAGDVDDGKSTLIGRLLYETGAVYGDQLAAIERASQRRGITHLDLSLLTDGLEAEREQGITIDVAYRYFTRGERKYIIADAPGHEEYTRNMATAASRADAAVILVDVTKGVTRQTARHFYLARLLGVRHFIVAVNKMDLVGYSRQAFNDRAAEVAALARKLGLAEAISVPVSALDGEHVVGRRGAMPWYEGPTVLEALERLDPVHDRDGQALRFFVQLVGRPVHKGQGRRLMGRVESGTVAPGMEVRIYPSGRAARIRAVLGLNGALDRADAGEAVTLIMSEELDISRGSLITPPEAPPTVNTVVQATVCWFDREPLRTGAPYLLKLGTRTVKARVLEIESRLDIDTLMDMPAAETLQANDVARVTLLAQEPLAFDPYAIHRGTGSFILIDEWSTRTCAAGMLHPASERRA</sequence>
<dbReference type="AlphaFoldDB" id="A0A5C7EQQ9"/>
<dbReference type="EC" id="2.7.7.4" evidence="1"/>
<dbReference type="FunFam" id="3.40.50.300:FF:000119">
    <property type="entry name" value="Sulfate adenylyltransferase subunit 1"/>
    <property type="match status" value="1"/>
</dbReference>
<dbReference type="SUPFAM" id="SSF50447">
    <property type="entry name" value="Translation proteins"/>
    <property type="match status" value="1"/>
</dbReference>
<evidence type="ECO:0000256" key="6">
    <source>
        <dbReference type="ARBA" id="ARBA00023134"/>
    </source>
</evidence>
<keyword evidence="6" id="KW-0342">GTP-binding</keyword>
<dbReference type="Pfam" id="PF00009">
    <property type="entry name" value="GTP_EFTU"/>
    <property type="match status" value="1"/>
</dbReference>
<evidence type="ECO:0000256" key="5">
    <source>
        <dbReference type="ARBA" id="ARBA00022840"/>
    </source>
</evidence>
<keyword evidence="9" id="KW-1185">Reference proteome</keyword>
<dbReference type="SUPFAM" id="SSF50465">
    <property type="entry name" value="EF-Tu/eEF-1alpha/eIF2-gamma C-terminal domain"/>
    <property type="match status" value="1"/>
</dbReference>
<name>A0A5C7EQQ9_9PROT</name>
<keyword evidence="3 8" id="KW-0548">Nucleotidyltransferase</keyword>
<dbReference type="GO" id="GO:0005525">
    <property type="term" value="F:GTP binding"/>
    <property type="evidence" value="ECO:0007669"/>
    <property type="project" value="UniProtKB-KW"/>
</dbReference>
<dbReference type="InterPro" id="IPR041757">
    <property type="entry name" value="CysN_GTP-bd"/>
</dbReference>
<dbReference type="InterPro" id="IPR027417">
    <property type="entry name" value="P-loop_NTPase"/>
</dbReference>
<dbReference type="InterPro" id="IPR009001">
    <property type="entry name" value="Transl_elong_EF1A/Init_IF2_C"/>
</dbReference>
<dbReference type="GO" id="GO:0005524">
    <property type="term" value="F:ATP binding"/>
    <property type="evidence" value="ECO:0007669"/>
    <property type="project" value="UniProtKB-KW"/>
</dbReference>
<dbReference type="RefSeq" id="WP_147800672.1">
    <property type="nucleotide sequence ID" value="NZ_VPFL01000020.1"/>
</dbReference>
<dbReference type="Proteomes" id="UP000321201">
    <property type="component" value="Unassembled WGS sequence"/>
</dbReference>
<reference evidence="8 9" key="1">
    <citation type="submission" date="2019-08" db="EMBL/GenBank/DDBJ databases">
        <title>Pelomicrobium methylotrophicum gen. nov., sp. nov. a moderately thermophilic, facultatively anaerobic, lithoautotrophic and methylotrophic bacterium isolated from a terrestrial mud volcano.</title>
        <authorList>
            <person name="Slobodkina G.B."/>
            <person name="Merkel A.Y."/>
            <person name="Slobodkin A.I."/>
        </authorList>
    </citation>
    <scope>NUCLEOTIDE SEQUENCE [LARGE SCALE GENOMIC DNA]</scope>
    <source>
        <strain evidence="8 9">SM250</strain>
    </source>
</reference>
<dbReference type="InterPro" id="IPR011779">
    <property type="entry name" value="SO4_adenylTrfase_lsu"/>
</dbReference>
<comment type="caution">
    <text evidence="8">The sequence shown here is derived from an EMBL/GenBank/DDBJ whole genome shotgun (WGS) entry which is preliminary data.</text>
</comment>
<dbReference type="NCBIfam" id="TIGR02034">
    <property type="entry name" value="CysN"/>
    <property type="match status" value="1"/>
</dbReference>
<dbReference type="OrthoDB" id="9804504at2"/>
<dbReference type="SUPFAM" id="SSF52540">
    <property type="entry name" value="P-loop containing nucleoside triphosphate hydrolases"/>
    <property type="match status" value="1"/>
</dbReference>
<keyword evidence="2 8" id="KW-0808">Transferase</keyword>
<evidence type="ECO:0000313" key="9">
    <source>
        <dbReference type="Proteomes" id="UP000321201"/>
    </source>
</evidence>
<organism evidence="8 9">
    <name type="scientific">Pelomicrobium methylotrophicum</name>
    <dbReference type="NCBI Taxonomy" id="2602750"/>
    <lineage>
        <taxon>Bacteria</taxon>
        <taxon>Pseudomonadati</taxon>
        <taxon>Pseudomonadota</taxon>
        <taxon>Hydrogenophilia</taxon>
        <taxon>Hydrogenophilia incertae sedis</taxon>
        <taxon>Pelomicrobium</taxon>
    </lineage>
</organism>
<dbReference type="InterPro" id="IPR031157">
    <property type="entry name" value="G_TR_CS"/>
</dbReference>
<dbReference type="PANTHER" id="PTHR23115">
    <property type="entry name" value="TRANSLATION FACTOR"/>
    <property type="match status" value="1"/>
</dbReference>
<evidence type="ECO:0000256" key="3">
    <source>
        <dbReference type="ARBA" id="ARBA00022695"/>
    </source>
</evidence>
<keyword evidence="5" id="KW-0067">ATP-binding</keyword>
<accession>A0A5C7EQQ9</accession>
<dbReference type="PRINTS" id="PR00315">
    <property type="entry name" value="ELONGATNFCT"/>
</dbReference>
<dbReference type="CDD" id="cd04095">
    <property type="entry name" value="CysN_NoDQ_III"/>
    <property type="match status" value="1"/>
</dbReference>
<gene>
    <name evidence="8" type="ORF">FR698_13240</name>
</gene>
<dbReference type="GO" id="GO:0006790">
    <property type="term" value="P:sulfur compound metabolic process"/>
    <property type="evidence" value="ECO:0007669"/>
    <property type="project" value="InterPro"/>
</dbReference>
<dbReference type="Pfam" id="PF22594">
    <property type="entry name" value="GTP-eEF1A_C"/>
    <property type="match status" value="1"/>
</dbReference>
<dbReference type="GO" id="GO:0004781">
    <property type="term" value="F:sulfate adenylyltransferase (ATP) activity"/>
    <property type="evidence" value="ECO:0007669"/>
    <property type="project" value="UniProtKB-EC"/>
</dbReference>
<feature type="domain" description="Tr-type G" evidence="7">
    <location>
        <begin position="20"/>
        <end position="232"/>
    </location>
</feature>
<dbReference type="PROSITE" id="PS51722">
    <property type="entry name" value="G_TR_2"/>
    <property type="match status" value="1"/>
</dbReference>
<dbReference type="Gene3D" id="2.40.30.10">
    <property type="entry name" value="Translation factors"/>
    <property type="match status" value="2"/>
</dbReference>